<dbReference type="EMBL" id="JARKHS020012932">
    <property type="protein sequence ID" value="KAK8776450.1"/>
    <property type="molecule type" value="Genomic_DNA"/>
</dbReference>
<gene>
    <name evidence="1" type="ORF">V5799_030205</name>
</gene>
<dbReference type="Proteomes" id="UP001321473">
    <property type="component" value="Unassembled WGS sequence"/>
</dbReference>
<keyword evidence="2" id="KW-1185">Reference proteome</keyword>
<name>A0AAQ4EP30_AMBAM</name>
<comment type="caution">
    <text evidence="1">The sequence shown here is derived from an EMBL/GenBank/DDBJ whole genome shotgun (WGS) entry which is preliminary data.</text>
</comment>
<organism evidence="1 2">
    <name type="scientific">Amblyomma americanum</name>
    <name type="common">Lone star tick</name>
    <dbReference type="NCBI Taxonomy" id="6943"/>
    <lineage>
        <taxon>Eukaryota</taxon>
        <taxon>Metazoa</taxon>
        <taxon>Ecdysozoa</taxon>
        <taxon>Arthropoda</taxon>
        <taxon>Chelicerata</taxon>
        <taxon>Arachnida</taxon>
        <taxon>Acari</taxon>
        <taxon>Parasitiformes</taxon>
        <taxon>Ixodida</taxon>
        <taxon>Ixodoidea</taxon>
        <taxon>Ixodidae</taxon>
        <taxon>Amblyomminae</taxon>
        <taxon>Amblyomma</taxon>
    </lineage>
</organism>
<sequence length="79" mass="8967">MNKYKASRAIKIGVSTIYATSYLILFETGDKGAVDDVQFEYSNEELKKMAVWNGANSKILIIRRLESEFSAVLILFEDL</sequence>
<protein>
    <submittedName>
        <fullName evidence="1">Uncharacterized protein</fullName>
    </submittedName>
</protein>
<evidence type="ECO:0000313" key="1">
    <source>
        <dbReference type="EMBL" id="KAK8776450.1"/>
    </source>
</evidence>
<reference evidence="1 2" key="1">
    <citation type="journal article" date="2023" name="Arcadia Sci">
        <title>De novo assembly of a long-read Amblyomma americanum tick genome.</title>
        <authorList>
            <person name="Chou S."/>
            <person name="Poskanzer K.E."/>
            <person name="Rollins M."/>
            <person name="Thuy-Boun P.S."/>
        </authorList>
    </citation>
    <scope>NUCLEOTIDE SEQUENCE [LARGE SCALE GENOMIC DNA]</scope>
    <source>
        <strain evidence="1">F_SG_1</strain>
        <tissue evidence="1">Salivary glands</tissue>
    </source>
</reference>
<accession>A0AAQ4EP30</accession>
<proteinExistence type="predicted"/>
<dbReference type="AlphaFoldDB" id="A0AAQ4EP30"/>
<evidence type="ECO:0000313" key="2">
    <source>
        <dbReference type="Proteomes" id="UP001321473"/>
    </source>
</evidence>